<sequence>STSFFLTLLFETGLLRGSSRRSNARVPSSQKAWSTLNHLKQITNPMCLKPGTFTEKRKLGASRIASINSARGTH</sequence>
<feature type="non-terminal residue" evidence="1">
    <location>
        <position position="74"/>
    </location>
</feature>
<evidence type="ECO:0000313" key="1">
    <source>
        <dbReference type="EMBL" id="SVD24819.1"/>
    </source>
</evidence>
<dbReference type="EMBL" id="UINC01138707">
    <property type="protein sequence ID" value="SVD24819.1"/>
    <property type="molecule type" value="Genomic_DNA"/>
</dbReference>
<proteinExistence type="predicted"/>
<dbReference type="AlphaFoldDB" id="A0A382TRV8"/>
<feature type="non-terminal residue" evidence="1">
    <location>
        <position position="1"/>
    </location>
</feature>
<organism evidence="1">
    <name type="scientific">marine metagenome</name>
    <dbReference type="NCBI Taxonomy" id="408172"/>
    <lineage>
        <taxon>unclassified sequences</taxon>
        <taxon>metagenomes</taxon>
        <taxon>ecological metagenomes</taxon>
    </lineage>
</organism>
<protein>
    <submittedName>
        <fullName evidence="1">Uncharacterized protein</fullName>
    </submittedName>
</protein>
<accession>A0A382TRV8</accession>
<name>A0A382TRV8_9ZZZZ</name>
<reference evidence="1" key="1">
    <citation type="submission" date="2018-05" db="EMBL/GenBank/DDBJ databases">
        <authorList>
            <person name="Lanie J.A."/>
            <person name="Ng W.-L."/>
            <person name="Kazmierczak K.M."/>
            <person name="Andrzejewski T.M."/>
            <person name="Davidsen T.M."/>
            <person name="Wayne K.J."/>
            <person name="Tettelin H."/>
            <person name="Glass J.I."/>
            <person name="Rusch D."/>
            <person name="Podicherti R."/>
            <person name="Tsui H.-C.T."/>
            <person name="Winkler M.E."/>
        </authorList>
    </citation>
    <scope>NUCLEOTIDE SEQUENCE</scope>
</reference>
<gene>
    <name evidence="1" type="ORF">METZ01_LOCUS377673</name>
</gene>